<sequence>MKSCCSSEHNLVHNQSDDAHSIPLLNHRLNLSKEGSQKSDLQDQNNNAAFDSPRNFVFGCIWLFTCVFTCAIIGPMVLAIPCKGAYVSTTWRTQGAIFSIGIYLVYHYCSLDSVNISNKNEGNQNEASKLKAIKTDFSITNQGKSAVMAALLFVWVFGFIVGCKYTLASHADVLYSSCGVYLLIISVMACQYVHKYEFIGYFIYSIGVLIMVTDPFALKKDESQNKAFGDIIAFTTSLGGALYGIFNEKVRRDTPFQVEMFQLFCFQFIFETILIPLFDFNPKYFSFDRQYGMFGWLNDYWIYLIVLSVSFITNILWLTSLKQSYKHWKIEIVAIAFLIEPFIAQATAIIFGQDQIPGFQTLIGISIIILGILLTIYGTKLKVSMAQDGQQNKDSIEINLSEMERLDKNNKSDL</sequence>
<dbReference type="GO" id="GO:0016020">
    <property type="term" value="C:membrane"/>
    <property type="evidence" value="ECO:0007669"/>
    <property type="project" value="TreeGrafter"/>
</dbReference>
<evidence type="ECO:0000313" key="2">
    <source>
        <dbReference type="EMBL" id="CAI2371622.1"/>
    </source>
</evidence>
<dbReference type="SUPFAM" id="SSF103481">
    <property type="entry name" value="Multidrug resistance efflux transporter EmrE"/>
    <property type="match status" value="1"/>
</dbReference>
<feature type="transmembrane region" description="Helical" evidence="1">
    <location>
        <begin position="56"/>
        <end position="80"/>
    </location>
</feature>
<keyword evidence="3" id="KW-1185">Reference proteome</keyword>
<reference evidence="2" key="1">
    <citation type="submission" date="2023-07" db="EMBL/GenBank/DDBJ databases">
        <authorList>
            <consortium name="AG Swart"/>
            <person name="Singh M."/>
            <person name="Singh A."/>
            <person name="Seah K."/>
            <person name="Emmerich C."/>
        </authorList>
    </citation>
    <scope>NUCLEOTIDE SEQUENCE</scope>
    <source>
        <strain evidence="2">DP1</strain>
    </source>
</reference>
<feature type="transmembrane region" description="Helical" evidence="1">
    <location>
        <begin position="198"/>
        <end position="216"/>
    </location>
</feature>
<dbReference type="PANTHER" id="PTHR22911">
    <property type="entry name" value="ACYL-MALONYL CONDENSING ENZYME-RELATED"/>
    <property type="match status" value="1"/>
</dbReference>
<feature type="transmembrane region" description="Helical" evidence="1">
    <location>
        <begin position="228"/>
        <end position="246"/>
    </location>
</feature>
<dbReference type="InterPro" id="IPR037185">
    <property type="entry name" value="EmrE-like"/>
</dbReference>
<feature type="transmembrane region" description="Helical" evidence="1">
    <location>
        <begin position="146"/>
        <end position="167"/>
    </location>
</feature>
<dbReference type="EMBL" id="CAMPGE010012867">
    <property type="protein sequence ID" value="CAI2371622.1"/>
    <property type="molecule type" value="Genomic_DNA"/>
</dbReference>
<feature type="transmembrane region" description="Helical" evidence="1">
    <location>
        <begin position="358"/>
        <end position="377"/>
    </location>
</feature>
<evidence type="ECO:0000256" key="1">
    <source>
        <dbReference type="SAM" id="Phobius"/>
    </source>
</evidence>
<keyword evidence="1" id="KW-0812">Transmembrane</keyword>
<comment type="caution">
    <text evidence="2">The sequence shown here is derived from an EMBL/GenBank/DDBJ whole genome shotgun (WGS) entry which is preliminary data.</text>
</comment>
<organism evidence="2 3">
    <name type="scientific">Euplotes crassus</name>
    <dbReference type="NCBI Taxonomy" id="5936"/>
    <lineage>
        <taxon>Eukaryota</taxon>
        <taxon>Sar</taxon>
        <taxon>Alveolata</taxon>
        <taxon>Ciliophora</taxon>
        <taxon>Intramacronucleata</taxon>
        <taxon>Spirotrichea</taxon>
        <taxon>Hypotrichia</taxon>
        <taxon>Euplotida</taxon>
        <taxon>Euplotidae</taxon>
        <taxon>Moneuplotes</taxon>
    </lineage>
</organism>
<gene>
    <name evidence="2" type="ORF">ECRASSUSDP1_LOCUS12946</name>
</gene>
<evidence type="ECO:0000313" key="3">
    <source>
        <dbReference type="Proteomes" id="UP001295684"/>
    </source>
</evidence>
<accession>A0AAD1XGH9</accession>
<dbReference type="PANTHER" id="PTHR22911:SF79">
    <property type="entry name" value="MOBA-LIKE NTP TRANSFERASE DOMAIN-CONTAINING PROTEIN"/>
    <property type="match status" value="1"/>
</dbReference>
<feature type="transmembrane region" description="Helical" evidence="1">
    <location>
        <begin position="300"/>
        <end position="318"/>
    </location>
</feature>
<evidence type="ECO:0008006" key="4">
    <source>
        <dbReference type="Google" id="ProtNLM"/>
    </source>
</evidence>
<feature type="transmembrane region" description="Helical" evidence="1">
    <location>
        <begin position="330"/>
        <end position="352"/>
    </location>
</feature>
<name>A0AAD1XGH9_EUPCR</name>
<proteinExistence type="predicted"/>
<dbReference type="Proteomes" id="UP001295684">
    <property type="component" value="Unassembled WGS sequence"/>
</dbReference>
<protein>
    <recommendedName>
        <fullName evidence="4">EamA domain-containing protein</fullName>
    </recommendedName>
</protein>
<keyword evidence="1" id="KW-1133">Transmembrane helix</keyword>
<feature type="transmembrane region" description="Helical" evidence="1">
    <location>
        <begin position="173"/>
        <end position="193"/>
    </location>
</feature>
<dbReference type="AlphaFoldDB" id="A0AAD1XGH9"/>
<feature type="transmembrane region" description="Helical" evidence="1">
    <location>
        <begin position="258"/>
        <end position="280"/>
    </location>
</feature>
<keyword evidence="1" id="KW-0472">Membrane</keyword>